<dbReference type="EMBL" id="CP036278">
    <property type="protein sequence ID" value="QDU54612.1"/>
    <property type="molecule type" value="Genomic_DNA"/>
</dbReference>
<dbReference type="OrthoDB" id="9771867at2"/>
<dbReference type="CDD" id="cd00613">
    <property type="entry name" value="GDC-P"/>
    <property type="match status" value="1"/>
</dbReference>
<dbReference type="GO" id="GO:0009116">
    <property type="term" value="P:nucleoside metabolic process"/>
    <property type="evidence" value="ECO:0007669"/>
    <property type="project" value="InterPro"/>
</dbReference>
<dbReference type="HAMAP" id="MF_00712">
    <property type="entry name" value="GcvPA"/>
    <property type="match status" value="1"/>
</dbReference>
<gene>
    <name evidence="4 6" type="primary">gcvPA</name>
    <name evidence="6" type="ORF">Pan181_07950</name>
</gene>
<keyword evidence="7" id="KW-1185">Reference proteome</keyword>
<evidence type="ECO:0000259" key="5">
    <source>
        <dbReference type="Pfam" id="PF02347"/>
    </source>
</evidence>
<comment type="function">
    <text evidence="1 4">The glycine cleavage system catalyzes the degradation of glycine. The P protein binds the alpha-amino group of glycine through its pyridoxal phosphate cofactor; CO(2) is released and the remaining methylamine moiety is then transferred to the lipoamide cofactor of the H protein.</text>
</comment>
<evidence type="ECO:0000256" key="4">
    <source>
        <dbReference type="HAMAP-Rule" id="MF_00712"/>
    </source>
</evidence>
<sequence length="461" mass="49556">MPYLYNTSDDQAAMLAAIGAQSIEELFQSIPSELRLDRPLNIPPAMGELELEQHIRGLAAKNLNGSNAVTFLGGGSYDHFVPAAVDAVASRSEFYTSYTPYQAEVSQGNLQAMFEYQSLITRLTGLDVSNCSLYDGGSSAAEAVLMAADITRRKGRVVVAASVHPEYRQTISTYVANLGIEVVTVGAENGTVDIAELTSVVNDETSCVVLQHPNFFGCLEDAETVAQVAHDAGALMIGVFDPISLGLLKRPGDWGADIAVAEGQSLGTPMSYGGPVLGILACKEKLIRRLPGRVVGTTTDRRGNPCYTLTMQTREQHIRREKSTSNVCSNQALFALRATVYLSLVGPEGLKSVANLCLQKSRYLADKLDSTSRFELVFNSPTFKEFVVRDKENAVEDLVADAAKEGYLAGIPLGGWYPNLADCMLVCVTEKRTRAQLDALVEVLQTGAAKASADELIQAGI</sequence>
<organism evidence="6 7">
    <name type="scientific">Aeoliella mucimassa</name>
    <dbReference type="NCBI Taxonomy" id="2527972"/>
    <lineage>
        <taxon>Bacteria</taxon>
        <taxon>Pseudomonadati</taxon>
        <taxon>Planctomycetota</taxon>
        <taxon>Planctomycetia</taxon>
        <taxon>Pirellulales</taxon>
        <taxon>Lacipirellulaceae</taxon>
        <taxon>Aeoliella</taxon>
    </lineage>
</organism>
<protein>
    <recommendedName>
        <fullName evidence="4">Probable glycine dehydrogenase (decarboxylating) subunit 1</fullName>
        <ecNumber evidence="4">1.4.4.2</ecNumber>
    </recommendedName>
    <alternativeName>
        <fullName evidence="4">Glycine cleavage system P-protein subunit 1</fullName>
    </alternativeName>
    <alternativeName>
        <fullName evidence="4">Glycine decarboxylase subunit 1</fullName>
    </alternativeName>
    <alternativeName>
        <fullName evidence="4">Glycine dehydrogenase (aminomethyl-transferring) subunit 1</fullName>
    </alternativeName>
</protein>
<dbReference type="RefSeq" id="WP_145245567.1">
    <property type="nucleotide sequence ID" value="NZ_CP036278.1"/>
</dbReference>
<dbReference type="Gene3D" id="3.90.1150.10">
    <property type="entry name" value="Aspartate Aminotransferase, domain 1"/>
    <property type="match status" value="1"/>
</dbReference>
<evidence type="ECO:0000313" key="7">
    <source>
        <dbReference type="Proteomes" id="UP000315750"/>
    </source>
</evidence>
<name>A0A518AIQ7_9BACT</name>
<keyword evidence="2 4" id="KW-0560">Oxidoreductase</keyword>
<evidence type="ECO:0000256" key="3">
    <source>
        <dbReference type="ARBA" id="ARBA00049026"/>
    </source>
</evidence>
<comment type="similarity">
    <text evidence="4">Belongs to the GcvP family. N-terminal subunit subfamily.</text>
</comment>
<dbReference type="InterPro" id="IPR015421">
    <property type="entry name" value="PyrdxlP-dep_Trfase_major"/>
</dbReference>
<dbReference type="GO" id="GO:0004375">
    <property type="term" value="F:glycine dehydrogenase (decarboxylating) activity"/>
    <property type="evidence" value="ECO:0007669"/>
    <property type="project" value="UniProtKB-EC"/>
</dbReference>
<dbReference type="PANTHER" id="PTHR42806:SF1">
    <property type="entry name" value="GLYCINE DEHYDROGENASE (DECARBOXYLATING)"/>
    <property type="match status" value="1"/>
</dbReference>
<dbReference type="SUPFAM" id="SSF53383">
    <property type="entry name" value="PLP-dependent transferases"/>
    <property type="match status" value="1"/>
</dbReference>
<evidence type="ECO:0000313" key="6">
    <source>
        <dbReference type="EMBL" id="QDU54612.1"/>
    </source>
</evidence>
<evidence type="ECO:0000256" key="1">
    <source>
        <dbReference type="ARBA" id="ARBA00003788"/>
    </source>
</evidence>
<dbReference type="NCBIfam" id="NF001696">
    <property type="entry name" value="PRK00451.1"/>
    <property type="match status" value="1"/>
</dbReference>
<dbReference type="KEGG" id="amuc:Pan181_07950"/>
<comment type="catalytic activity">
    <reaction evidence="3 4">
        <text>N(6)-[(R)-lipoyl]-L-lysyl-[glycine-cleavage complex H protein] + glycine + H(+) = N(6)-[(R)-S(8)-aminomethyldihydrolipoyl]-L-lysyl-[glycine-cleavage complex H protein] + CO2</text>
        <dbReference type="Rhea" id="RHEA:24304"/>
        <dbReference type="Rhea" id="RHEA-COMP:10494"/>
        <dbReference type="Rhea" id="RHEA-COMP:10495"/>
        <dbReference type="ChEBI" id="CHEBI:15378"/>
        <dbReference type="ChEBI" id="CHEBI:16526"/>
        <dbReference type="ChEBI" id="CHEBI:57305"/>
        <dbReference type="ChEBI" id="CHEBI:83099"/>
        <dbReference type="ChEBI" id="CHEBI:83143"/>
        <dbReference type="EC" id="1.4.4.2"/>
    </reaction>
</comment>
<dbReference type="Pfam" id="PF02347">
    <property type="entry name" value="GDC-P"/>
    <property type="match status" value="1"/>
</dbReference>
<comment type="subunit">
    <text evidence="4">The glycine cleavage system is composed of four proteins: P, T, L and H. In this organism, the P 'protein' is a heterodimer of two subunits.</text>
</comment>
<dbReference type="AlphaFoldDB" id="A0A518AIQ7"/>
<accession>A0A518AIQ7</accession>
<dbReference type="InterPro" id="IPR049315">
    <property type="entry name" value="GDC-P_N"/>
</dbReference>
<dbReference type="InterPro" id="IPR023010">
    <property type="entry name" value="GcvPA"/>
</dbReference>
<dbReference type="InterPro" id="IPR015424">
    <property type="entry name" value="PyrdxlP-dep_Trfase"/>
</dbReference>
<dbReference type="InterPro" id="IPR020581">
    <property type="entry name" value="GDC_P"/>
</dbReference>
<feature type="domain" description="Glycine cleavage system P-protein N-terminal" evidence="5">
    <location>
        <begin position="3"/>
        <end position="444"/>
    </location>
</feature>
<dbReference type="GO" id="GO:0019464">
    <property type="term" value="P:glycine decarboxylation via glycine cleavage system"/>
    <property type="evidence" value="ECO:0007669"/>
    <property type="project" value="UniProtKB-UniRule"/>
</dbReference>
<dbReference type="InterPro" id="IPR015422">
    <property type="entry name" value="PyrdxlP-dep_Trfase_small"/>
</dbReference>
<dbReference type="Gene3D" id="3.40.640.10">
    <property type="entry name" value="Type I PLP-dependent aspartate aminotransferase-like (Major domain)"/>
    <property type="match status" value="1"/>
</dbReference>
<dbReference type="PIRSF" id="PIRSF006815">
    <property type="entry name" value="GcvPA"/>
    <property type="match status" value="1"/>
</dbReference>
<dbReference type="PANTHER" id="PTHR42806">
    <property type="entry name" value="GLYCINE CLEAVAGE SYSTEM P-PROTEIN"/>
    <property type="match status" value="1"/>
</dbReference>
<proteinExistence type="inferred from homology"/>
<evidence type="ECO:0000256" key="2">
    <source>
        <dbReference type="ARBA" id="ARBA00023002"/>
    </source>
</evidence>
<dbReference type="EC" id="1.4.4.2" evidence="4"/>
<dbReference type="Proteomes" id="UP000315750">
    <property type="component" value="Chromosome"/>
</dbReference>
<reference evidence="6 7" key="1">
    <citation type="submission" date="2019-02" db="EMBL/GenBank/DDBJ databases">
        <title>Deep-cultivation of Planctomycetes and their phenomic and genomic characterization uncovers novel biology.</title>
        <authorList>
            <person name="Wiegand S."/>
            <person name="Jogler M."/>
            <person name="Boedeker C."/>
            <person name="Pinto D."/>
            <person name="Vollmers J."/>
            <person name="Rivas-Marin E."/>
            <person name="Kohn T."/>
            <person name="Peeters S.H."/>
            <person name="Heuer A."/>
            <person name="Rast P."/>
            <person name="Oberbeckmann S."/>
            <person name="Bunk B."/>
            <person name="Jeske O."/>
            <person name="Meyerdierks A."/>
            <person name="Storesund J.E."/>
            <person name="Kallscheuer N."/>
            <person name="Luecker S."/>
            <person name="Lage O.M."/>
            <person name="Pohl T."/>
            <person name="Merkel B.J."/>
            <person name="Hornburger P."/>
            <person name="Mueller R.-W."/>
            <person name="Bruemmer F."/>
            <person name="Labrenz M."/>
            <person name="Spormann A.M."/>
            <person name="Op den Camp H."/>
            <person name="Overmann J."/>
            <person name="Amann R."/>
            <person name="Jetten M.S.M."/>
            <person name="Mascher T."/>
            <person name="Medema M.H."/>
            <person name="Devos D.P."/>
            <person name="Kaster A.-K."/>
            <person name="Ovreas L."/>
            <person name="Rohde M."/>
            <person name="Galperin M.Y."/>
            <person name="Jogler C."/>
        </authorList>
    </citation>
    <scope>NUCLEOTIDE SEQUENCE [LARGE SCALE GENOMIC DNA]</scope>
    <source>
        <strain evidence="6 7">Pan181</strain>
    </source>
</reference>